<dbReference type="AlphaFoldDB" id="A0A2G6KBX8"/>
<sequence length="97" mass="10901">MPPFENFFPEPVELPLEDVLDLHSFPPKEIKQLVKEYLIDAHQAGFPEVRIIHGKGTGVQREIVRSVASHDPHVAKVVQASEDAGSWGATRIIFRYA</sequence>
<name>A0A2G6KBX8_9BACT</name>
<evidence type="ECO:0000313" key="2">
    <source>
        <dbReference type="EMBL" id="PIE33178.1"/>
    </source>
</evidence>
<dbReference type="Gene3D" id="3.30.1370.110">
    <property type="match status" value="1"/>
</dbReference>
<reference evidence="2 3" key="1">
    <citation type="submission" date="2017-10" db="EMBL/GenBank/DDBJ databases">
        <title>Novel microbial diversity and functional potential in the marine mammal oral microbiome.</title>
        <authorList>
            <person name="Dudek N.K."/>
            <person name="Sun C.L."/>
            <person name="Burstein D."/>
            <person name="Kantor R.S."/>
            <person name="Aliaga Goltsman D.S."/>
            <person name="Bik E.M."/>
            <person name="Thomas B.C."/>
            <person name="Banfield J.F."/>
            <person name="Relman D.A."/>
        </authorList>
    </citation>
    <scope>NUCLEOTIDE SEQUENCE [LARGE SCALE GENOMIC DNA]</scope>
    <source>
        <strain evidence="2">DOLJORAL78_47_16</strain>
    </source>
</reference>
<evidence type="ECO:0000259" key="1">
    <source>
        <dbReference type="PROSITE" id="PS50828"/>
    </source>
</evidence>
<dbReference type="Pfam" id="PF01713">
    <property type="entry name" value="Smr"/>
    <property type="match status" value="1"/>
</dbReference>
<feature type="domain" description="Smr" evidence="1">
    <location>
        <begin position="20"/>
        <end position="95"/>
    </location>
</feature>
<dbReference type="EMBL" id="PDSK01000102">
    <property type="protein sequence ID" value="PIE33178.1"/>
    <property type="molecule type" value="Genomic_DNA"/>
</dbReference>
<dbReference type="SMART" id="SM00463">
    <property type="entry name" value="SMR"/>
    <property type="match status" value="1"/>
</dbReference>
<comment type="caution">
    <text evidence="2">The sequence shown here is derived from an EMBL/GenBank/DDBJ whole genome shotgun (WGS) entry which is preliminary data.</text>
</comment>
<dbReference type="SUPFAM" id="SSF160443">
    <property type="entry name" value="SMR domain-like"/>
    <property type="match status" value="1"/>
</dbReference>
<dbReference type="InterPro" id="IPR036063">
    <property type="entry name" value="Smr_dom_sf"/>
</dbReference>
<organism evidence="2 3">
    <name type="scientific">candidate division KSB3 bacterium</name>
    <dbReference type="NCBI Taxonomy" id="2044937"/>
    <lineage>
        <taxon>Bacteria</taxon>
        <taxon>candidate division KSB3</taxon>
    </lineage>
</organism>
<evidence type="ECO:0000313" key="3">
    <source>
        <dbReference type="Proteomes" id="UP000230821"/>
    </source>
</evidence>
<dbReference type="InterPro" id="IPR002625">
    <property type="entry name" value="Smr_dom"/>
</dbReference>
<protein>
    <submittedName>
        <fullName evidence="2">DNA mismatch repair protein MutS</fullName>
    </submittedName>
</protein>
<proteinExistence type="predicted"/>
<accession>A0A2G6KBX8</accession>
<dbReference type="PROSITE" id="PS50828">
    <property type="entry name" value="SMR"/>
    <property type="match status" value="1"/>
</dbReference>
<dbReference type="Proteomes" id="UP000230821">
    <property type="component" value="Unassembled WGS sequence"/>
</dbReference>
<gene>
    <name evidence="2" type="ORF">CSA56_12685</name>
</gene>